<accession>A0A835ZKN0</accession>
<sequence>MYRAALALWLVVGAARAACTAGPFGVNVCFAVSQSDGADLAKECSFVSKVVNKIVHGTAAAAAYFDGGALGSLAAFDANTAELLVDSTNIVADVKDGCSEELPSRRLWLRELRNATEAQLAPAARLCLDELAAADNTFPSVLVFVSDGPPKDADAAAIKDKATNDGIFVFGIGVDVDTETRDLLKALLPAAPHGVYFGVTGYPQLNNAAVNVAARINDLDNDGTVNSCDACPVAAAAAAAAHPQHVDARRAPHAVPQR</sequence>
<comment type="caution">
    <text evidence="2">The sequence shown here is derived from an EMBL/GenBank/DDBJ whole genome shotgun (WGS) entry which is preliminary data.</text>
</comment>
<feature type="signal peptide" evidence="1">
    <location>
        <begin position="1"/>
        <end position="17"/>
    </location>
</feature>
<gene>
    <name evidence="2" type="ORF">JKP88DRAFT_261763</name>
</gene>
<proteinExistence type="predicted"/>
<dbReference type="EMBL" id="JAFCMP010000002">
    <property type="protein sequence ID" value="KAG5192815.1"/>
    <property type="molecule type" value="Genomic_DNA"/>
</dbReference>
<evidence type="ECO:0000256" key="1">
    <source>
        <dbReference type="SAM" id="SignalP"/>
    </source>
</evidence>
<dbReference type="Proteomes" id="UP000664859">
    <property type="component" value="Unassembled WGS sequence"/>
</dbReference>
<organism evidence="2 3">
    <name type="scientific">Tribonema minus</name>
    <dbReference type="NCBI Taxonomy" id="303371"/>
    <lineage>
        <taxon>Eukaryota</taxon>
        <taxon>Sar</taxon>
        <taxon>Stramenopiles</taxon>
        <taxon>Ochrophyta</taxon>
        <taxon>PX clade</taxon>
        <taxon>Xanthophyceae</taxon>
        <taxon>Tribonematales</taxon>
        <taxon>Tribonemataceae</taxon>
        <taxon>Tribonema</taxon>
    </lineage>
</organism>
<evidence type="ECO:0000313" key="3">
    <source>
        <dbReference type="Proteomes" id="UP000664859"/>
    </source>
</evidence>
<dbReference type="InterPro" id="IPR036465">
    <property type="entry name" value="vWFA_dom_sf"/>
</dbReference>
<dbReference type="SUPFAM" id="SSF53300">
    <property type="entry name" value="vWA-like"/>
    <property type="match status" value="1"/>
</dbReference>
<evidence type="ECO:0008006" key="4">
    <source>
        <dbReference type="Google" id="ProtNLM"/>
    </source>
</evidence>
<dbReference type="AlphaFoldDB" id="A0A835ZKN0"/>
<keyword evidence="1" id="KW-0732">Signal</keyword>
<reference evidence="2" key="1">
    <citation type="submission" date="2021-02" db="EMBL/GenBank/DDBJ databases">
        <title>First Annotated Genome of the Yellow-green Alga Tribonema minus.</title>
        <authorList>
            <person name="Mahan K.M."/>
        </authorList>
    </citation>
    <scope>NUCLEOTIDE SEQUENCE</scope>
    <source>
        <strain evidence="2">UTEX B ZZ1240</strain>
    </source>
</reference>
<keyword evidence="3" id="KW-1185">Reference proteome</keyword>
<protein>
    <recommendedName>
        <fullName evidence="4">VWFA domain-containing protein</fullName>
    </recommendedName>
</protein>
<dbReference type="Gene3D" id="3.40.50.410">
    <property type="entry name" value="von Willebrand factor, type A domain"/>
    <property type="match status" value="1"/>
</dbReference>
<feature type="chain" id="PRO_5032553859" description="VWFA domain-containing protein" evidence="1">
    <location>
        <begin position="18"/>
        <end position="258"/>
    </location>
</feature>
<evidence type="ECO:0000313" key="2">
    <source>
        <dbReference type="EMBL" id="KAG5192815.1"/>
    </source>
</evidence>
<name>A0A835ZKN0_9STRA</name>